<dbReference type="RefSeq" id="WP_331852561.1">
    <property type="nucleotide sequence ID" value="NZ_CP033972.1"/>
</dbReference>
<dbReference type="InterPro" id="IPR023393">
    <property type="entry name" value="START-like_dom_sf"/>
</dbReference>
<evidence type="ECO:0008006" key="3">
    <source>
        <dbReference type="Google" id="ProtNLM"/>
    </source>
</evidence>
<accession>A0A3G8JIR3</accession>
<dbReference type="AlphaFoldDB" id="A0A3G8JIR3"/>
<keyword evidence="2" id="KW-1185">Reference proteome</keyword>
<organism evidence="1 2">
    <name type="scientific">Gordonia insulae</name>
    <dbReference type="NCBI Taxonomy" id="2420509"/>
    <lineage>
        <taxon>Bacteria</taxon>
        <taxon>Bacillati</taxon>
        <taxon>Actinomycetota</taxon>
        <taxon>Actinomycetes</taxon>
        <taxon>Mycobacteriales</taxon>
        <taxon>Gordoniaceae</taxon>
        <taxon>Gordonia</taxon>
    </lineage>
</organism>
<dbReference type="Gene3D" id="3.30.530.20">
    <property type="match status" value="1"/>
</dbReference>
<dbReference type="EMBL" id="CP033972">
    <property type="protein sequence ID" value="AZG44485.1"/>
    <property type="molecule type" value="Genomic_DNA"/>
</dbReference>
<reference evidence="1 2" key="1">
    <citation type="submission" date="2018-11" db="EMBL/GenBank/DDBJ databases">
        <title>Gordonia insulae sp. nov., isolated from an island soil.</title>
        <authorList>
            <person name="Kim Y.S."/>
            <person name="Kim S.B."/>
        </authorList>
    </citation>
    <scope>NUCLEOTIDE SEQUENCE [LARGE SCALE GENOMIC DNA]</scope>
    <source>
        <strain evidence="1 2">MMS17-SY073</strain>
    </source>
</reference>
<protein>
    <recommendedName>
        <fullName evidence="3">Polyketide cyclase / dehydrase and lipid transport</fullName>
    </recommendedName>
</protein>
<dbReference type="Pfam" id="PF10604">
    <property type="entry name" value="Polyketide_cyc2"/>
    <property type="match status" value="1"/>
</dbReference>
<evidence type="ECO:0000313" key="1">
    <source>
        <dbReference type="EMBL" id="AZG44485.1"/>
    </source>
</evidence>
<dbReference type="InterPro" id="IPR019587">
    <property type="entry name" value="Polyketide_cyclase/dehydratase"/>
</dbReference>
<name>A0A3G8JIR3_9ACTN</name>
<dbReference type="Proteomes" id="UP000271469">
    <property type="component" value="Chromosome"/>
</dbReference>
<evidence type="ECO:0000313" key="2">
    <source>
        <dbReference type="Proteomes" id="UP000271469"/>
    </source>
</evidence>
<dbReference type="KEGG" id="gom:D7316_01071"/>
<sequence length="152" mass="16962">MPRLSRRMLIADVSVTFDAAPATTFEYLVDPEKRSEWQSSLRRVEGLARVGERPGATGTAWTDVTLVPGVSPRMEVVADDPYTRWEEIGSWHFVDAHLTLRFDPQPADRTEVRAKAFLTLPLVLVPTVAVLRALAPRGLRADLRSAADRLAR</sequence>
<gene>
    <name evidence="1" type="ORF">D7316_01071</name>
</gene>
<proteinExistence type="predicted"/>
<dbReference type="CDD" id="cd07812">
    <property type="entry name" value="SRPBCC"/>
    <property type="match status" value="1"/>
</dbReference>
<dbReference type="SUPFAM" id="SSF55961">
    <property type="entry name" value="Bet v1-like"/>
    <property type="match status" value="1"/>
</dbReference>